<evidence type="ECO:0000313" key="2">
    <source>
        <dbReference type="EMBL" id="KPL81766.1"/>
    </source>
</evidence>
<dbReference type="AlphaFoldDB" id="A0A0P6Y8Y2"/>
<accession>A0A0P6Y8Y2</accession>
<organism evidence="2 3">
    <name type="scientific">Levilinea saccharolytica</name>
    <dbReference type="NCBI Taxonomy" id="229921"/>
    <lineage>
        <taxon>Bacteria</taxon>
        <taxon>Bacillati</taxon>
        <taxon>Chloroflexota</taxon>
        <taxon>Anaerolineae</taxon>
        <taxon>Anaerolineales</taxon>
        <taxon>Anaerolineaceae</taxon>
        <taxon>Levilinea</taxon>
    </lineage>
</organism>
<proteinExistence type="predicted"/>
<evidence type="ECO:0000313" key="3">
    <source>
        <dbReference type="Proteomes" id="UP000050501"/>
    </source>
</evidence>
<dbReference type="STRING" id="229921.ADN01_09210"/>
<keyword evidence="3" id="KW-1185">Reference proteome</keyword>
<keyword evidence="1" id="KW-0472">Membrane</keyword>
<dbReference type="Proteomes" id="UP000050501">
    <property type="component" value="Unassembled WGS sequence"/>
</dbReference>
<feature type="transmembrane region" description="Helical" evidence="1">
    <location>
        <begin position="63"/>
        <end position="83"/>
    </location>
</feature>
<name>A0A0P6Y8Y2_9CHLR</name>
<dbReference type="EMBL" id="LGCM01000035">
    <property type="protein sequence ID" value="KPL81766.1"/>
    <property type="molecule type" value="Genomic_DNA"/>
</dbReference>
<keyword evidence="1" id="KW-0812">Transmembrane</keyword>
<reference evidence="2 3" key="1">
    <citation type="submission" date="2015-07" db="EMBL/GenBank/DDBJ databases">
        <title>Genome sequence of Levilinea saccharolytica DSM 16555.</title>
        <authorList>
            <person name="Hemp J."/>
            <person name="Ward L.M."/>
            <person name="Pace L.A."/>
            <person name="Fischer W.W."/>
        </authorList>
    </citation>
    <scope>NUCLEOTIDE SEQUENCE [LARGE SCALE GENOMIC DNA]</scope>
    <source>
        <strain evidence="2 3">KIBI-1</strain>
    </source>
</reference>
<sequence>MIVRFSMARSTSSRSTLKDIIRMASCAYHLHMGAVQRELGQTVIKSDILPIGDGVTGFACRPILALVCVILLVAGIAIFWRAFKEPVNMTLFAGSSIMPTLKLEICQVVIKFGWSPTLRPMAGPALLTKSPGMGVIFHMAGFTCRRKPLQIRQPARILMARGTDSLCVFTRQCKTGLAVIKLAEAVLPVVTVQTLHTKIKKVCRRILRIHFPVAIRTDSWVQLGVPLLMAILTDKSQSWQPRLMRSQGKTGHFVRKSCQLHHRQLAVRAHMFRVAVLAAEIPLIRQCTVKGAAVSQFRLDFRMTIQAIISHMLCRPKWGVTIPAGRIQISMRGMQRTRAEY</sequence>
<dbReference type="CDD" id="cd14733">
    <property type="entry name" value="BACK"/>
    <property type="match status" value="1"/>
</dbReference>
<keyword evidence="1" id="KW-1133">Transmembrane helix</keyword>
<gene>
    <name evidence="2" type="ORF">ADN01_09210</name>
</gene>
<comment type="caution">
    <text evidence="2">The sequence shown here is derived from an EMBL/GenBank/DDBJ whole genome shotgun (WGS) entry which is preliminary data.</text>
</comment>
<evidence type="ECO:0000256" key="1">
    <source>
        <dbReference type="SAM" id="Phobius"/>
    </source>
</evidence>
<protein>
    <submittedName>
        <fullName evidence="2">Uncharacterized protein</fullName>
    </submittedName>
</protein>